<evidence type="ECO:0000313" key="1">
    <source>
        <dbReference type="EMBL" id="ORY76286.1"/>
    </source>
</evidence>
<dbReference type="OrthoDB" id="3226064at2759"/>
<dbReference type="EMBL" id="MCGR01000035">
    <property type="protein sequence ID" value="ORY76286.1"/>
    <property type="molecule type" value="Genomic_DNA"/>
</dbReference>
<keyword evidence="2" id="KW-1185">Reference proteome</keyword>
<dbReference type="InParanoid" id="A0A1Y2EYV3"/>
<evidence type="ECO:0008006" key="3">
    <source>
        <dbReference type="Google" id="ProtNLM"/>
    </source>
</evidence>
<protein>
    <recommendedName>
        <fullName evidence="3">F-box domain-containing protein</fullName>
    </recommendedName>
</protein>
<gene>
    <name evidence="1" type="ORF">BCR35DRAFT_305952</name>
</gene>
<organism evidence="1 2">
    <name type="scientific">Leucosporidium creatinivorum</name>
    <dbReference type="NCBI Taxonomy" id="106004"/>
    <lineage>
        <taxon>Eukaryota</taxon>
        <taxon>Fungi</taxon>
        <taxon>Dikarya</taxon>
        <taxon>Basidiomycota</taxon>
        <taxon>Pucciniomycotina</taxon>
        <taxon>Microbotryomycetes</taxon>
        <taxon>Leucosporidiales</taxon>
        <taxon>Leucosporidium</taxon>
    </lineage>
</organism>
<evidence type="ECO:0000313" key="2">
    <source>
        <dbReference type="Proteomes" id="UP000193467"/>
    </source>
</evidence>
<accession>A0A1Y2EYV3</accession>
<dbReference type="SUPFAM" id="SSF81383">
    <property type="entry name" value="F-box domain"/>
    <property type="match status" value="1"/>
</dbReference>
<dbReference type="Proteomes" id="UP000193467">
    <property type="component" value="Unassembled WGS sequence"/>
</dbReference>
<sequence>MEDNKSTLLRMIPPELLFSILIELNDPIDLANFFLTSKATYDYCHPNPHLWKTTFLRHFDPPLFAEQESYDYKKALETRIRARGLIHLAKDGQLARIVAAYDPLMPTFLSVARSAASPTSLNTQFLLDLFPPDSSFTAQYLAAATTAARDDSPSLRDVAEFRMRYGPVWDSFRPPAVNRAIRSVYTKSHYTSSSMFGPYLQDGSGRVDWALAEKIRTVMVDNVRDAQQSEDWGETNDGEKVALPGSKAWADSARRSASWTEDPRDWAGVQSNTIGTYVFADWEVFALINRPGHENVSIPSSQLRRQGVGECQSIVLTLDPSSPSPTSATPFPRLTFTGTLKSRDVAPTPDYPSLSISGFVERTPDRAIRWQYRVHYHGREQWRLEGVQIGEERSRMGIVGIWTHAPGHDGEEGDGPCGPFWWFSPEEA</sequence>
<reference evidence="1 2" key="1">
    <citation type="submission" date="2016-07" db="EMBL/GenBank/DDBJ databases">
        <title>Pervasive Adenine N6-methylation of Active Genes in Fungi.</title>
        <authorList>
            <consortium name="DOE Joint Genome Institute"/>
            <person name="Mondo S.J."/>
            <person name="Dannebaum R.O."/>
            <person name="Kuo R.C."/>
            <person name="Labutti K."/>
            <person name="Haridas S."/>
            <person name="Kuo A."/>
            <person name="Salamov A."/>
            <person name="Ahrendt S.R."/>
            <person name="Lipzen A."/>
            <person name="Sullivan W."/>
            <person name="Andreopoulos W.B."/>
            <person name="Clum A."/>
            <person name="Lindquist E."/>
            <person name="Daum C."/>
            <person name="Ramamoorthy G.K."/>
            <person name="Gryganskyi A."/>
            <person name="Culley D."/>
            <person name="Magnuson J.K."/>
            <person name="James T.Y."/>
            <person name="O'Malley M.A."/>
            <person name="Stajich J.E."/>
            <person name="Spatafora J.W."/>
            <person name="Visel A."/>
            <person name="Grigoriev I.V."/>
        </authorList>
    </citation>
    <scope>NUCLEOTIDE SEQUENCE [LARGE SCALE GENOMIC DNA]</scope>
    <source>
        <strain evidence="1 2">62-1032</strain>
    </source>
</reference>
<dbReference type="InterPro" id="IPR036047">
    <property type="entry name" value="F-box-like_dom_sf"/>
</dbReference>
<proteinExistence type="predicted"/>
<dbReference type="AlphaFoldDB" id="A0A1Y2EYV3"/>
<name>A0A1Y2EYV3_9BASI</name>
<comment type="caution">
    <text evidence="1">The sequence shown here is derived from an EMBL/GenBank/DDBJ whole genome shotgun (WGS) entry which is preliminary data.</text>
</comment>